<dbReference type="AlphaFoldDB" id="A0A225VQW2"/>
<dbReference type="PANTHER" id="PTHR34415">
    <property type="entry name" value="INTEGRASE CATALYTIC DOMAIN-CONTAINING PROTEIN"/>
    <property type="match status" value="1"/>
</dbReference>
<dbReference type="EMBL" id="NBNE01003426">
    <property type="protein sequence ID" value="OWZ07722.1"/>
    <property type="molecule type" value="Genomic_DNA"/>
</dbReference>
<proteinExistence type="predicted"/>
<organism evidence="1 2">
    <name type="scientific">Phytophthora megakarya</name>
    <dbReference type="NCBI Taxonomy" id="4795"/>
    <lineage>
        <taxon>Eukaryota</taxon>
        <taxon>Sar</taxon>
        <taxon>Stramenopiles</taxon>
        <taxon>Oomycota</taxon>
        <taxon>Peronosporomycetes</taxon>
        <taxon>Peronosporales</taxon>
        <taxon>Peronosporaceae</taxon>
        <taxon>Phytophthora</taxon>
    </lineage>
</organism>
<evidence type="ECO:0000313" key="2">
    <source>
        <dbReference type="Proteomes" id="UP000198211"/>
    </source>
</evidence>
<name>A0A225VQW2_9STRA</name>
<evidence type="ECO:0000313" key="1">
    <source>
        <dbReference type="EMBL" id="OWZ07722.1"/>
    </source>
</evidence>
<dbReference type="PANTHER" id="PTHR34415:SF1">
    <property type="entry name" value="INTEGRASE CATALYTIC DOMAIN-CONTAINING PROTEIN"/>
    <property type="match status" value="1"/>
</dbReference>
<comment type="caution">
    <text evidence="1">The sequence shown here is derived from an EMBL/GenBank/DDBJ whole genome shotgun (WGS) entry which is preliminary data.</text>
</comment>
<protein>
    <submittedName>
        <fullName evidence="1">Uncharacterized protein</fullName>
    </submittedName>
</protein>
<sequence>MSVHPSLCHVCRPTFVLCYGAVPTTLHHYKICVGNRTIKSHGNRLNLRVYQVNGVWLVKWVKRFAEEVGEVVPVRGRMQKSIQKYYRHELYTLVAAHFTWDAIYDQMHNTLDYEKIVDCSLSYNQDPVPEQQCVTYNLFTTLACVVELQAKRRWIWGNTQNQLVK</sequence>
<gene>
    <name evidence="1" type="ORF">PHMEG_00019850</name>
</gene>
<reference evidence="2" key="1">
    <citation type="submission" date="2017-03" db="EMBL/GenBank/DDBJ databases">
        <title>Phytopthora megakarya and P. palmivora, two closely related causual agents of cacao black pod achieved similar genome size and gene model numbers by different mechanisms.</title>
        <authorList>
            <person name="Ali S."/>
            <person name="Shao J."/>
            <person name="Larry D.J."/>
            <person name="Kronmiller B."/>
            <person name="Shen D."/>
            <person name="Strem M.D."/>
            <person name="Melnick R.L."/>
            <person name="Guiltinan M.J."/>
            <person name="Tyler B.M."/>
            <person name="Meinhardt L.W."/>
            <person name="Bailey B.A."/>
        </authorList>
    </citation>
    <scope>NUCLEOTIDE SEQUENCE [LARGE SCALE GENOMIC DNA]</scope>
    <source>
        <strain evidence="2">zdho120</strain>
    </source>
</reference>
<dbReference type="Proteomes" id="UP000198211">
    <property type="component" value="Unassembled WGS sequence"/>
</dbReference>
<keyword evidence="2" id="KW-1185">Reference proteome</keyword>
<accession>A0A225VQW2</accession>